<reference evidence="2 4" key="2">
    <citation type="submission" date="2023-02" db="EMBL/GenBank/DDBJ databases">
        <title>Encephalitozoon hellem ATCC 50451 complete genome.</title>
        <authorList>
            <person name="Mascarenhas dos Santos A.C."/>
            <person name="Julian A.T."/>
            <person name="Pombert J.-F."/>
        </authorList>
    </citation>
    <scope>NUCLEOTIDE SEQUENCE [LARGE SCALE GENOMIC DNA]</scope>
    <source>
        <strain evidence="2 4">ATCC 50451</strain>
    </source>
</reference>
<name>A0A9Q9C4Y0_ENCHE</name>
<organism evidence="1 3">
    <name type="scientific">Encephalitozoon hellem</name>
    <name type="common">Microsporidian parasite</name>
    <dbReference type="NCBI Taxonomy" id="27973"/>
    <lineage>
        <taxon>Eukaryota</taxon>
        <taxon>Fungi</taxon>
        <taxon>Fungi incertae sedis</taxon>
        <taxon>Microsporidia</taxon>
        <taxon>Unikaryonidae</taxon>
        <taxon>Encephalitozoon</taxon>
    </lineage>
</organism>
<reference evidence="1" key="1">
    <citation type="submission" date="2021-05" db="EMBL/GenBank/DDBJ databases">
        <title>Encephalitozoon hellem ATCC 50604 Complete Genome.</title>
        <authorList>
            <person name="Mascarenhas dos Santos A.C."/>
            <person name="Julian A.T."/>
            <person name="Pombert J.-F."/>
        </authorList>
    </citation>
    <scope>NUCLEOTIDE SEQUENCE</scope>
    <source>
        <strain evidence="1">ATCC 50604</strain>
    </source>
</reference>
<dbReference type="OrthoDB" id="2189368at2759"/>
<evidence type="ECO:0000313" key="3">
    <source>
        <dbReference type="Proteomes" id="UP001059546"/>
    </source>
</evidence>
<dbReference type="AlphaFoldDB" id="A0A9Q9C4Y0"/>
<dbReference type="InterPro" id="IPR031503">
    <property type="entry name" value="DUF5099"/>
</dbReference>
<sequence length="110" mass="12821">MEFLVLWDGRRVSRLRKIPKSILIVDGYGTISEEEKRKIKDSAAEMDIDFEERTTHYSLVILCNTVLRFNLTNPLTLAECEIWFSRRMFSSKVFADALGHYSECEIRNGV</sequence>
<proteinExistence type="predicted"/>
<evidence type="ECO:0000313" key="1">
    <source>
        <dbReference type="EMBL" id="UTX44236.1"/>
    </source>
</evidence>
<dbReference type="Pfam" id="PF17025">
    <property type="entry name" value="DUF5099"/>
    <property type="match status" value="1"/>
</dbReference>
<dbReference type="EMBL" id="CP075156">
    <property type="protein sequence ID" value="UTX44236.1"/>
    <property type="molecule type" value="Genomic_DNA"/>
</dbReference>
<keyword evidence="4" id="KW-1185">Reference proteome</keyword>
<dbReference type="Proteomes" id="UP001217963">
    <property type="component" value="Chromosome X"/>
</dbReference>
<dbReference type="EMBL" id="CP119071">
    <property type="protein sequence ID" value="WEL39727.1"/>
    <property type="molecule type" value="Genomic_DNA"/>
</dbReference>
<evidence type="ECO:0000313" key="4">
    <source>
        <dbReference type="Proteomes" id="UP001217963"/>
    </source>
</evidence>
<accession>A0A9Q9C4Y0</accession>
<gene>
    <name evidence="1" type="ORF">GPU96_10g20280</name>
    <name evidence="2" type="ORF">PFJ87_10g01760</name>
</gene>
<dbReference type="Proteomes" id="UP001059546">
    <property type="component" value="Chromosome X"/>
</dbReference>
<protein>
    <submittedName>
        <fullName evidence="1">DUF5099 domain-containing protein</fullName>
    </submittedName>
</protein>
<evidence type="ECO:0000313" key="2">
    <source>
        <dbReference type="EMBL" id="WEL39727.1"/>
    </source>
</evidence>